<gene>
    <name evidence="1" type="ORF">D0Y65_001906</name>
</gene>
<accession>A0A445M4S0</accession>
<dbReference type="AlphaFoldDB" id="A0A445M4S0"/>
<sequence>MQALIRECTARAAPGSVLSHAQPPLRNLLNPITPPKEMGILKINEAALDFDLQQFFSCYLTHANE</sequence>
<keyword evidence="2" id="KW-1185">Reference proteome</keyword>
<reference evidence="1 2" key="1">
    <citation type="submission" date="2018-09" db="EMBL/GenBank/DDBJ databases">
        <title>A high-quality reference genome of wild soybean provides a powerful tool to mine soybean genomes.</title>
        <authorList>
            <person name="Xie M."/>
            <person name="Chung C.Y.L."/>
            <person name="Li M.-W."/>
            <person name="Wong F.-L."/>
            <person name="Chan T.-F."/>
            <person name="Lam H.-M."/>
        </authorList>
    </citation>
    <scope>NUCLEOTIDE SEQUENCE [LARGE SCALE GENOMIC DNA]</scope>
    <source>
        <strain evidence="2">cv. W05</strain>
        <tissue evidence="1">Hypocotyl of etiolated seedlings</tissue>
    </source>
</reference>
<proteinExistence type="predicted"/>
<protein>
    <submittedName>
        <fullName evidence="1">Uncharacterized protein</fullName>
    </submittedName>
</protein>
<evidence type="ECO:0000313" key="1">
    <source>
        <dbReference type="EMBL" id="RZC30570.1"/>
    </source>
</evidence>
<organism evidence="1 2">
    <name type="scientific">Glycine soja</name>
    <name type="common">Wild soybean</name>
    <dbReference type="NCBI Taxonomy" id="3848"/>
    <lineage>
        <taxon>Eukaryota</taxon>
        <taxon>Viridiplantae</taxon>
        <taxon>Streptophyta</taxon>
        <taxon>Embryophyta</taxon>
        <taxon>Tracheophyta</taxon>
        <taxon>Spermatophyta</taxon>
        <taxon>Magnoliopsida</taxon>
        <taxon>eudicotyledons</taxon>
        <taxon>Gunneridae</taxon>
        <taxon>Pentapetalae</taxon>
        <taxon>rosids</taxon>
        <taxon>fabids</taxon>
        <taxon>Fabales</taxon>
        <taxon>Fabaceae</taxon>
        <taxon>Papilionoideae</taxon>
        <taxon>50 kb inversion clade</taxon>
        <taxon>NPAAA clade</taxon>
        <taxon>indigoferoid/millettioid clade</taxon>
        <taxon>Phaseoleae</taxon>
        <taxon>Glycine</taxon>
        <taxon>Glycine subgen. Soja</taxon>
    </lineage>
</organism>
<name>A0A445M4S0_GLYSO</name>
<dbReference type="Proteomes" id="UP000289340">
    <property type="component" value="Chromosome 1"/>
</dbReference>
<comment type="caution">
    <text evidence="1">The sequence shown here is derived from an EMBL/GenBank/DDBJ whole genome shotgun (WGS) entry which is preliminary data.</text>
</comment>
<evidence type="ECO:0000313" key="2">
    <source>
        <dbReference type="Proteomes" id="UP000289340"/>
    </source>
</evidence>
<dbReference type="EMBL" id="QZWG01000001">
    <property type="protein sequence ID" value="RZC30570.1"/>
    <property type="molecule type" value="Genomic_DNA"/>
</dbReference>